<protein>
    <submittedName>
        <fullName evidence="2">Uncharacterized protein</fullName>
    </submittedName>
</protein>
<feature type="region of interest" description="Disordered" evidence="1">
    <location>
        <begin position="49"/>
        <end position="113"/>
    </location>
</feature>
<name>A0A7J8EZM4_ROUAE</name>
<keyword evidence="3" id="KW-1185">Reference proteome</keyword>
<dbReference type="AlphaFoldDB" id="A0A7J8EZM4"/>
<reference evidence="2 3" key="1">
    <citation type="journal article" date="2020" name="Nature">
        <title>Six reference-quality genomes reveal evolution of bat adaptations.</title>
        <authorList>
            <person name="Jebb D."/>
            <person name="Huang Z."/>
            <person name="Pippel M."/>
            <person name="Hughes G.M."/>
            <person name="Lavrichenko K."/>
            <person name="Devanna P."/>
            <person name="Winkler S."/>
            <person name="Jermiin L.S."/>
            <person name="Skirmuntt E.C."/>
            <person name="Katzourakis A."/>
            <person name="Burkitt-Gray L."/>
            <person name="Ray D.A."/>
            <person name="Sullivan K.A.M."/>
            <person name="Roscito J.G."/>
            <person name="Kirilenko B.M."/>
            <person name="Davalos L.M."/>
            <person name="Corthals A.P."/>
            <person name="Power M.L."/>
            <person name="Jones G."/>
            <person name="Ransome R.D."/>
            <person name="Dechmann D.K.N."/>
            <person name="Locatelli A.G."/>
            <person name="Puechmaille S.J."/>
            <person name="Fedrigo O."/>
            <person name="Jarvis E.D."/>
            <person name="Hiller M."/>
            <person name="Vernes S.C."/>
            <person name="Myers E.W."/>
            <person name="Teeling E.C."/>
        </authorList>
    </citation>
    <scope>NUCLEOTIDE SEQUENCE [LARGE SCALE GENOMIC DNA]</scope>
    <source>
        <strain evidence="2">MRouAeg1</strain>
        <tissue evidence="2">Muscle</tissue>
    </source>
</reference>
<proteinExistence type="predicted"/>
<evidence type="ECO:0000313" key="2">
    <source>
        <dbReference type="EMBL" id="KAF6440947.1"/>
    </source>
</evidence>
<gene>
    <name evidence="2" type="ORF">HJG63_012186</name>
</gene>
<dbReference type="Proteomes" id="UP000593571">
    <property type="component" value="Unassembled WGS sequence"/>
</dbReference>
<evidence type="ECO:0000313" key="3">
    <source>
        <dbReference type="Proteomes" id="UP000593571"/>
    </source>
</evidence>
<sequence>MNTLWPRALVVTPLKTQWLCDLPGHPSLLPGRRSPSRPSTPRALRVVGAARDPPHAVSASAAVRKPPGSRGREAGGARPANTECEVSSSTSAPASERRAQAGQSTARPGPDWTARHPAPDSLLHSVNVHIVRDSWRHVYIYIQVHPNRCECVTRGLRRRRVSRRRARRWLWGR</sequence>
<evidence type="ECO:0000256" key="1">
    <source>
        <dbReference type="SAM" id="MobiDB-lite"/>
    </source>
</evidence>
<comment type="caution">
    <text evidence="2">The sequence shown here is derived from an EMBL/GenBank/DDBJ whole genome shotgun (WGS) entry which is preliminary data.</text>
</comment>
<accession>A0A7J8EZM4</accession>
<organism evidence="2 3">
    <name type="scientific">Rousettus aegyptiacus</name>
    <name type="common">Egyptian fruit bat</name>
    <name type="synonym">Pteropus aegyptiacus</name>
    <dbReference type="NCBI Taxonomy" id="9407"/>
    <lineage>
        <taxon>Eukaryota</taxon>
        <taxon>Metazoa</taxon>
        <taxon>Chordata</taxon>
        <taxon>Craniata</taxon>
        <taxon>Vertebrata</taxon>
        <taxon>Euteleostomi</taxon>
        <taxon>Mammalia</taxon>
        <taxon>Eutheria</taxon>
        <taxon>Laurasiatheria</taxon>
        <taxon>Chiroptera</taxon>
        <taxon>Yinpterochiroptera</taxon>
        <taxon>Pteropodoidea</taxon>
        <taxon>Pteropodidae</taxon>
        <taxon>Rousettinae</taxon>
        <taxon>Rousettus</taxon>
    </lineage>
</organism>
<dbReference type="EMBL" id="JACASE010000008">
    <property type="protein sequence ID" value="KAF6440947.1"/>
    <property type="molecule type" value="Genomic_DNA"/>
</dbReference>
<feature type="compositionally biased region" description="Polar residues" evidence="1">
    <location>
        <begin position="84"/>
        <end position="93"/>
    </location>
</feature>